<sequence>MDSESREIVEQWLVGFIESYLNQREVPAASTAPTACSCSKEHCETQVKYYVGQQMERYHMDLTALQHAVDEGKDSVLQLGGVCQGLSKYQRKVDQHIEHSEKRIMDRLVELDGSVIKHSAHIAALKDDTQKTESLLLVHLERLESSTQGQLEAQRDEIISLVQRNTRTVSCGINELATVGNAKLVEFYELGHFVAHQAAKLEDLEKLPFTVQVVQDQLDNVLAAFKGGFRDADASLPLETEIRATEGTNCVETLRMILGDDINTVCVSFVSTGPDIKILAVKVDCPTLGKHEWEVSPMVRALCEDICLSQQDGYGFSLFVAILTATSTEVHSQTLDLPHADVDIVLGKEREGSSLLHLDDEERATRQVQAEVRSRALDQWSSDDNDILGHRHAVLPTLPLDQRAQAGDNPNDINPWSDWTTHAVSVMPIHEGLKRLDVQLDISDSWSTERSVTSNAPQADKSLTTLEVDDQAAFHGVDPYVIDEEKTATSPCVHCDDVDLLVHEQCTAPQFGKYQNADCPVNIMHRDIQIVGVHSFPLKLSYRGFWMFVFFTLLTILFYLFSNPTSCSDCNPLSRRARLRMQQQPNQNELHKVFGPTLK</sequence>
<keyword evidence="1" id="KW-1133">Transmembrane helix</keyword>
<reference evidence="2" key="1">
    <citation type="submission" date="2022-07" db="EMBL/GenBank/DDBJ databases">
        <title>Genome Sequence of Agrocybe chaxingu.</title>
        <authorList>
            <person name="Buettner E."/>
        </authorList>
    </citation>
    <scope>NUCLEOTIDE SEQUENCE</scope>
    <source>
        <strain evidence="2">MP-N11</strain>
    </source>
</reference>
<evidence type="ECO:0000256" key="1">
    <source>
        <dbReference type="SAM" id="Phobius"/>
    </source>
</evidence>
<evidence type="ECO:0000313" key="2">
    <source>
        <dbReference type="EMBL" id="KAJ3506583.1"/>
    </source>
</evidence>
<organism evidence="2 3">
    <name type="scientific">Agrocybe chaxingu</name>
    <dbReference type="NCBI Taxonomy" id="84603"/>
    <lineage>
        <taxon>Eukaryota</taxon>
        <taxon>Fungi</taxon>
        <taxon>Dikarya</taxon>
        <taxon>Basidiomycota</taxon>
        <taxon>Agaricomycotina</taxon>
        <taxon>Agaricomycetes</taxon>
        <taxon>Agaricomycetidae</taxon>
        <taxon>Agaricales</taxon>
        <taxon>Agaricineae</taxon>
        <taxon>Strophariaceae</taxon>
        <taxon>Agrocybe</taxon>
    </lineage>
</organism>
<keyword evidence="3" id="KW-1185">Reference proteome</keyword>
<protein>
    <submittedName>
        <fullName evidence="2">Uncharacterized protein</fullName>
    </submittedName>
</protein>
<evidence type="ECO:0000313" key="3">
    <source>
        <dbReference type="Proteomes" id="UP001148786"/>
    </source>
</evidence>
<keyword evidence="1" id="KW-0812">Transmembrane</keyword>
<gene>
    <name evidence="2" type="ORF">NLJ89_g6790</name>
</gene>
<feature type="transmembrane region" description="Helical" evidence="1">
    <location>
        <begin position="544"/>
        <end position="561"/>
    </location>
</feature>
<keyword evidence="1" id="KW-0472">Membrane</keyword>
<comment type="caution">
    <text evidence="2">The sequence shown here is derived from an EMBL/GenBank/DDBJ whole genome shotgun (WGS) entry which is preliminary data.</text>
</comment>
<accession>A0A9W8JY31</accession>
<dbReference type="AlphaFoldDB" id="A0A9W8JY31"/>
<proteinExistence type="predicted"/>
<dbReference type="Proteomes" id="UP001148786">
    <property type="component" value="Unassembled WGS sequence"/>
</dbReference>
<name>A0A9W8JY31_9AGAR</name>
<dbReference type="EMBL" id="JANKHO010000750">
    <property type="protein sequence ID" value="KAJ3506583.1"/>
    <property type="molecule type" value="Genomic_DNA"/>
</dbReference>